<dbReference type="AlphaFoldDB" id="A0A6G1IFW2"/>
<proteinExistence type="predicted"/>
<dbReference type="InterPro" id="IPR036465">
    <property type="entry name" value="vWFA_dom_sf"/>
</dbReference>
<gene>
    <name evidence="2" type="ORF">K458DRAFT_350934</name>
</gene>
<feature type="domain" description="VWFA" evidence="1">
    <location>
        <begin position="35"/>
        <end position="128"/>
    </location>
</feature>
<dbReference type="Pfam" id="PF00092">
    <property type="entry name" value="VWA"/>
    <property type="match status" value="1"/>
</dbReference>
<dbReference type="SUPFAM" id="SSF53300">
    <property type="entry name" value="vWA-like"/>
    <property type="match status" value="1"/>
</dbReference>
<evidence type="ECO:0000313" key="3">
    <source>
        <dbReference type="Proteomes" id="UP000799291"/>
    </source>
</evidence>
<name>A0A6G1IFW2_9PLEO</name>
<dbReference type="InterPro" id="IPR002035">
    <property type="entry name" value="VWF_A"/>
</dbReference>
<dbReference type="Gene3D" id="3.40.50.410">
    <property type="entry name" value="von Willebrand factor, type A domain"/>
    <property type="match status" value="1"/>
</dbReference>
<evidence type="ECO:0000313" key="2">
    <source>
        <dbReference type="EMBL" id="KAF2677114.1"/>
    </source>
</evidence>
<protein>
    <recommendedName>
        <fullName evidence="1">VWFA domain-containing protein</fullName>
    </recommendedName>
</protein>
<accession>A0A6G1IFW2</accession>
<dbReference type="Proteomes" id="UP000799291">
    <property type="component" value="Unassembled WGS sequence"/>
</dbReference>
<feature type="non-terminal residue" evidence="2">
    <location>
        <position position="299"/>
    </location>
</feature>
<dbReference type="OrthoDB" id="301415at2759"/>
<keyword evidence="3" id="KW-1185">Reference proteome</keyword>
<reference evidence="2" key="1">
    <citation type="journal article" date="2020" name="Stud. Mycol.">
        <title>101 Dothideomycetes genomes: a test case for predicting lifestyles and emergence of pathogens.</title>
        <authorList>
            <person name="Haridas S."/>
            <person name="Albert R."/>
            <person name="Binder M."/>
            <person name="Bloem J."/>
            <person name="Labutti K."/>
            <person name="Salamov A."/>
            <person name="Andreopoulos B."/>
            <person name="Baker S."/>
            <person name="Barry K."/>
            <person name="Bills G."/>
            <person name="Bluhm B."/>
            <person name="Cannon C."/>
            <person name="Castanera R."/>
            <person name="Culley D."/>
            <person name="Daum C."/>
            <person name="Ezra D."/>
            <person name="Gonzalez J."/>
            <person name="Henrissat B."/>
            <person name="Kuo A."/>
            <person name="Liang C."/>
            <person name="Lipzen A."/>
            <person name="Lutzoni F."/>
            <person name="Magnuson J."/>
            <person name="Mondo S."/>
            <person name="Nolan M."/>
            <person name="Ohm R."/>
            <person name="Pangilinan J."/>
            <person name="Park H.-J."/>
            <person name="Ramirez L."/>
            <person name="Alfaro M."/>
            <person name="Sun H."/>
            <person name="Tritt A."/>
            <person name="Yoshinaga Y."/>
            <person name="Zwiers L.-H."/>
            <person name="Turgeon B."/>
            <person name="Goodwin S."/>
            <person name="Spatafora J."/>
            <person name="Crous P."/>
            <person name="Grigoriev I."/>
        </authorList>
    </citation>
    <scope>NUCLEOTIDE SEQUENCE</scope>
    <source>
        <strain evidence="2">CBS 122367</strain>
    </source>
</reference>
<evidence type="ECO:0000259" key="1">
    <source>
        <dbReference type="Pfam" id="PF00092"/>
    </source>
</evidence>
<sequence>MFDNDPEGLRLVAGMYLNKYLISKEEAEGDQVPDLITVIDFNEEATVDYELGDPSQAADDAIKQLSSVGGGTFIGGGVKKAVEELSKSGSGGTSGRSGIIILTDGVDDPSDGTPKTVDEIMAAANQGIRVSMGYMKIKDPEGALPPDQDERITNAIEATGGQPISFDDTRSASNFIIAVARNGLTNSEKNNQGDLVDLVPTLTVSQQLKSDGPSSYRYTIFANEEITLTVTALEKFAALKVVLREASGSTDIKSVETNSEGIATLEYKSYKEADIVFQVSSADANAKGVFTIGLKSDIN</sequence>
<dbReference type="EMBL" id="MU005626">
    <property type="protein sequence ID" value="KAF2677114.1"/>
    <property type="molecule type" value="Genomic_DNA"/>
</dbReference>
<organism evidence="2 3">
    <name type="scientific">Lentithecium fluviatile CBS 122367</name>
    <dbReference type="NCBI Taxonomy" id="1168545"/>
    <lineage>
        <taxon>Eukaryota</taxon>
        <taxon>Fungi</taxon>
        <taxon>Dikarya</taxon>
        <taxon>Ascomycota</taxon>
        <taxon>Pezizomycotina</taxon>
        <taxon>Dothideomycetes</taxon>
        <taxon>Pleosporomycetidae</taxon>
        <taxon>Pleosporales</taxon>
        <taxon>Massarineae</taxon>
        <taxon>Lentitheciaceae</taxon>
        <taxon>Lentithecium</taxon>
    </lineage>
</organism>